<dbReference type="AlphaFoldDB" id="A0A075FQG5"/>
<sequence length="188" mass="20476">MVDKITLAFVLGAVLVLGSFGPNIVTMIQTAEGHGVQAQLQSRFIRIEDETFNRQSLQTGEVLTLSGAFVSLVDSDMRAWSSIFSESTNAGNRWEILARDPPGNVFDIPGNDVVDYEISARALEPGVYHVHTQLNIEHVGPGLGPGQTVVVEGEPILKPIPYTNIAYQSIIIAVGYVITFATRPWQVI</sequence>
<dbReference type="InterPro" id="IPR006833">
    <property type="entry name" value="NH3_CH4_mOase_B"/>
</dbReference>
<evidence type="ECO:0000313" key="1">
    <source>
        <dbReference type="EMBL" id="AIE93438.1"/>
    </source>
</evidence>
<accession>A0A075FQG5</accession>
<dbReference type="Gene3D" id="2.60.120.570">
    <property type="entry name" value="Particulate methane monooxygenase, b subunit. Chain: A, domain 1"/>
    <property type="match status" value="2"/>
</dbReference>
<keyword evidence="1" id="KW-0560">Oxidoreductase</keyword>
<dbReference type="Pfam" id="PF04744">
    <property type="entry name" value="Monooxygenase_B"/>
    <property type="match status" value="1"/>
</dbReference>
<gene>
    <name evidence="1" type="primary">amoB</name>
</gene>
<keyword evidence="1" id="KW-0503">Monooxygenase</keyword>
<dbReference type="GO" id="GO:0004497">
    <property type="term" value="F:monooxygenase activity"/>
    <property type="evidence" value="ECO:0007669"/>
    <property type="project" value="UniProtKB-KW"/>
</dbReference>
<organism evidence="1">
    <name type="scientific">uncultured marine thaumarchaeote AD1000_36_B08</name>
    <dbReference type="NCBI Taxonomy" id="1455910"/>
    <lineage>
        <taxon>Archaea</taxon>
        <taxon>Nitrososphaerota</taxon>
        <taxon>environmental samples</taxon>
    </lineage>
</organism>
<proteinExistence type="predicted"/>
<dbReference type="InterPro" id="IPR023301">
    <property type="entry name" value="NH3_CH4_mOase_suB_N"/>
</dbReference>
<reference evidence="1" key="1">
    <citation type="journal article" date="2014" name="Genome Biol. Evol.">
        <title>Pangenome evidence for extensive interdomain horizontal transfer affecting lineage core and shell genes in uncultured planktonic thaumarchaeota and euryarchaeota.</title>
        <authorList>
            <person name="Deschamps P."/>
            <person name="Zivanovic Y."/>
            <person name="Moreira D."/>
            <person name="Rodriguez-Valera F."/>
            <person name="Lopez-Garcia P."/>
        </authorList>
    </citation>
    <scope>NUCLEOTIDE SEQUENCE</scope>
</reference>
<name>A0A075FQG5_9ARCH</name>
<dbReference type="EMBL" id="KF900394">
    <property type="protein sequence ID" value="AIE93438.1"/>
    <property type="molecule type" value="Genomic_DNA"/>
</dbReference>
<protein>
    <submittedName>
        <fullName evidence="1">Ammonia monooxygenase subunit B (AmoB)</fullName>
    </submittedName>
</protein>